<dbReference type="PANTHER" id="PTHR44846">
    <property type="entry name" value="MANNOSYL-D-GLYCERATE TRANSPORT/METABOLISM SYSTEM REPRESSOR MNGR-RELATED"/>
    <property type="match status" value="1"/>
</dbReference>
<dbReference type="InterPro" id="IPR028978">
    <property type="entry name" value="Chorismate_lyase_/UTRA_dom_sf"/>
</dbReference>
<feature type="domain" description="HTH gntR-type" evidence="4">
    <location>
        <begin position="4"/>
        <end position="72"/>
    </location>
</feature>
<organism evidence="5 6">
    <name type="scientific">Actinoalloteichus hymeniacidonis</name>
    <dbReference type="NCBI Taxonomy" id="340345"/>
    <lineage>
        <taxon>Bacteria</taxon>
        <taxon>Bacillati</taxon>
        <taxon>Actinomycetota</taxon>
        <taxon>Actinomycetes</taxon>
        <taxon>Pseudonocardiales</taxon>
        <taxon>Pseudonocardiaceae</taxon>
        <taxon>Actinoalloteichus</taxon>
    </lineage>
</organism>
<dbReference type="Pfam" id="PF00392">
    <property type="entry name" value="GntR"/>
    <property type="match status" value="1"/>
</dbReference>
<dbReference type="InterPro" id="IPR011663">
    <property type="entry name" value="UTRA"/>
</dbReference>
<dbReference type="SUPFAM" id="SSF46785">
    <property type="entry name" value="Winged helix' DNA-binding domain"/>
    <property type="match status" value="1"/>
</dbReference>
<dbReference type="FunFam" id="1.10.10.10:FF:000079">
    <property type="entry name" value="GntR family transcriptional regulator"/>
    <property type="match status" value="1"/>
</dbReference>
<dbReference type="KEGG" id="ahm:TL08_12920"/>
<dbReference type="PANTHER" id="PTHR44846:SF1">
    <property type="entry name" value="MANNOSYL-D-GLYCERATE TRANSPORT_METABOLISM SYSTEM REPRESSOR MNGR-RELATED"/>
    <property type="match status" value="1"/>
</dbReference>
<dbReference type="Gene3D" id="1.10.10.10">
    <property type="entry name" value="Winged helix-like DNA-binding domain superfamily/Winged helix DNA-binding domain"/>
    <property type="match status" value="1"/>
</dbReference>
<dbReference type="SUPFAM" id="SSF64288">
    <property type="entry name" value="Chorismate lyase-like"/>
    <property type="match status" value="1"/>
</dbReference>
<evidence type="ECO:0000256" key="1">
    <source>
        <dbReference type="ARBA" id="ARBA00023015"/>
    </source>
</evidence>
<dbReference type="Gene3D" id="3.40.1410.10">
    <property type="entry name" value="Chorismate lyase-like"/>
    <property type="match status" value="1"/>
</dbReference>
<keyword evidence="6" id="KW-1185">Reference proteome</keyword>
<name>A0AAC9HQD3_9PSEU</name>
<reference evidence="6" key="1">
    <citation type="submission" date="2016-03" db="EMBL/GenBank/DDBJ databases">
        <title>Complete genome sequence of the type strain Actinoalloteichus hymeniacidonis DSM 45092.</title>
        <authorList>
            <person name="Schaffert L."/>
            <person name="Albersmeier A."/>
            <person name="Winkler A."/>
            <person name="Kalinowski J."/>
            <person name="Zotchev S."/>
            <person name="Ruckert C."/>
        </authorList>
    </citation>
    <scope>NUCLEOTIDE SEQUENCE [LARGE SCALE GENOMIC DNA]</scope>
    <source>
        <strain evidence="6">HPA177(T) (DSM 45092(T))</strain>
    </source>
</reference>
<dbReference type="SMART" id="SM00866">
    <property type="entry name" value="UTRA"/>
    <property type="match status" value="1"/>
</dbReference>
<dbReference type="InterPro" id="IPR050679">
    <property type="entry name" value="Bact_HTH_transcr_reg"/>
</dbReference>
<dbReference type="GO" id="GO:0045892">
    <property type="term" value="P:negative regulation of DNA-templated transcription"/>
    <property type="evidence" value="ECO:0007669"/>
    <property type="project" value="TreeGrafter"/>
</dbReference>
<dbReference type="InterPro" id="IPR036390">
    <property type="entry name" value="WH_DNA-bd_sf"/>
</dbReference>
<dbReference type="GO" id="GO:0003677">
    <property type="term" value="F:DNA binding"/>
    <property type="evidence" value="ECO:0007669"/>
    <property type="project" value="UniProtKB-KW"/>
</dbReference>
<evidence type="ECO:0000313" key="5">
    <source>
        <dbReference type="EMBL" id="AOS63398.1"/>
    </source>
</evidence>
<dbReference type="InterPro" id="IPR036388">
    <property type="entry name" value="WH-like_DNA-bd_sf"/>
</dbReference>
<dbReference type="PROSITE" id="PS50949">
    <property type="entry name" value="HTH_GNTR"/>
    <property type="match status" value="1"/>
</dbReference>
<keyword evidence="3" id="KW-0804">Transcription</keyword>
<dbReference type="InterPro" id="IPR000524">
    <property type="entry name" value="Tscrpt_reg_HTH_GntR"/>
</dbReference>
<keyword evidence="1" id="KW-0805">Transcription regulation</keyword>
<evidence type="ECO:0000256" key="3">
    <source>
        <dbReference type="ARBA" id="ARBA00023163"/>
    </source>
</evidence>
<evidence type="ECO:0000256" key="2">
    <source>
        <dbReference type="ARBA" id="ARBA00023125"/>
    </source>
</evidence>
<dbReference type="SMART" id="SM00345">
    <property type="entry name" value="HTH_GNTR"/>
    <property type="match status" value="1"/>
</dbReference>
<evidence type="ECO:0000259" key="4">
    <source>
        <dbReference type="PROSITE" id="PS50949"/>
    </source>
</evidence>
<dbReference type="GO" id="GO:0003700">
    <property type="term" value="F:DNA-binding transcription factor activity"/>
    <property type="evidence" value="ECO:0007669"/>
    <property type="project" value="InterPro"/>
</dbReference>
<evidence type="ECO:0000313" key="6">
    <source>
        <dbReference type="Proteomes" id="UP000095210"/>
    </source>
</evidence>
<protein>
    <submittedName>
        <fullName evidence="5">Transcriptional regulator</fullName>
    </submittedName>
</protein>
<dbReference type="Proteomes" id="UP000095210">
    <property type="component" value="Chromosome"/>
</dbReference>
<sequence>MSRVPRYQLIYEDLASQITSGGLKPDERLPSEPLLAEQYGVSRMTVRQAVDQLQDERLLVRRRGAGTFVTHPRSRARRLNRLAPFAEEVGAEHDRMRSIIREQGSLVPPSDIAARLRLKDRQEAVRLVRLRIVDDVPAALQESWLPYALAPVVAREPLLGDSLYRTLQERCGLRLRWAEQEVSASAATAEQARILGVDEGSPLIASRRETYDDSSNPVEFVQSWARPEFPLSIRLEA</sequence>
<dbReference type="Pfam" id="PF07702">
    <property type="entry name" value="UTRA"/>
    <property type="match status" value="1"/>
</dbReference>
<dbReference type="CDD" id="cd07377">
    <property type="entry name" value="WHTH_GntR"/>
    <property type="match status" value="1"/>
</dbReference>
<dbReference type="EMBL" id="CP014859">
    <property type="protein sequence ID" value="AOS63398.1"/>
    <property type="molecule type" value="Genomic_DNA"/>
</dbReference>
<proteinExistence type="predicted"/>
<gene>
    <name evidence="5" type="ORF">TL08_12920</name>
</gene>
<accession>A0AAC9HQD3</accession>
<keyword evidence="2" id="KW-0238">DNA-binding</keyword>
<dbReference type="PRINTS" id="PR00035">
    <property type="entry name" value="HTHGNTR"/>
</dbReference>
<dbReference type="RefSeq" id="WP_069849151.1">
    <property type="nucleotide sequence ID" value="NZ_CP014859.1"/>
</dbReference>
<dbReference type="AlphaFoldDB" id="A0AAC9HQD3"/>